<name>A0A397NM65_9SPHN</name>
<gene>
    <name evidence="2" type="ORF">DFR49_3973</name>
</gene>
<sequence length="164" mass="17009">MADNDTKAPGATSTGKTTRTKAKTAAKTVKKEAVKAKDNAAKTLKDNAGKLSEQASGKARDYAAQGKAKASDVLEEFSKLMTNAAGSVDERLGAQYGDYARSAAQSLSGFSQSLDAKDIDQLLDEARDFVRKSPAIAIGTAAAVGFVLARLVKSGFDTDAADDA</sequence>
<comment type="caution">
    <text evidence="2">The sequence shown here is derived from an EMBL/GenBank/DDBJ whole genome shotgun (WGS) entry which is preliminary data.</text>
</comment>
<organism evidence="2 3">
    <name type="scientific">Hephaestia caeni</name>
    <dbReference type="NCBI Taxonomy" id="645617"/>
    <lineage>
        <taxon>Bacteria</taxon>
        <taxon>Pseudomonadati</taxon>
        <taxon>Pseudomonadota</taxon>
        <taxon>Alphaproteobacteria</taxon>
        <taxon>Sphingomonadales</taxon>
        <taxon>Sphingomonadaceae</taxon>
        <taxon>Hephaestia</taxon>
    </lineage>
</organism>
<dbReference type="EMBL" id="QXDC01000005">
    <property type="protein sequence ID" value="RIA36689.1"/>
    <property type="molecule type" value="Genomic_DNA"/>
</dbReference>
<proteinExistence type="predicted"/>
<accession>A0A397NM65</accession>
<evidence type="ECO:0000256" key="1">
    <source>
        <dbReference type="SAM" id="MobiDB-lite"/>
    </source>
</evidence>
<reference evidence="2 3" key="1">
    <citation type="submission" date="2018-08" db="EMBL/GenBank/DDBJ databases">
        <title>Genomic Encyclopedia of Type Strains, Phase IV (KMG-IV): sequencing the most valuable type-strain genomes for metagenomic binning, comparative biology and taxonomic classification.</title>
        <authorList>
            <person name="Goeker M."/>
        </authorList>
    </citation>
    <scope>NUCLEOTIDE SEQUENCE [LARGE SCALE GENOMIC DNA]</scope>
    <source>
        <strain evidence="2 3">DSM 25527</strain>
    </source>
</reference>
<evidence type="ECO:0000313" key="3">
    <source>
        <dbReference type="Proteomes" id="UP000266568"/>
    </source>
</evidence>
<dbReference type="Proteomes" id="UP000266568">
    <property type="component" value="Unassembled WGS sequence"/>
</dbReference>
<protein>
    <recommendedName>
        <fullName evidence="4">ElaB/YqjD/DUF883 family membrane-anchored ribosome-binding protein</fullName>
    </recommendedName>
</protein>
<dbReference type="AlphaFoldDB" id="A0A397NM65"/>
<evidence type="ECO:0000313" key="2">
    <source>
        <dbReference type="EMBL" id="RIA36689.1"/>
    </source>
</evidence>
<feature type="region of interest" description="Disordered" evidence="1">
    <location>
        <begin position="1"/>
        <end position="59"/>
    </location>
</feature>
<evidence type="ECO:0008006" key="4">
    <source>
        <dbReference type="Google" id="ProtNLM"/>
    </source>
</evidence>
<keyword evidence="3" id="KW-1185">Reference proteome</keyword>
<feature type="compositionally biased region" description="Basic and acidic residues" evidence="1">
    <location>
        <begin position="29"/>
        <end position="48"/>
    </location>
</feature>
<dbReference type="RefSeq" id="WP_119037401.1">
    <property type="nucleotide sequence ID" value="NZ_QXDC01000005.1"/>
</dbReference>
<dbReference type="OrthoDB" id="7426580at2"/>